<feature type="region of interest" description="Disordered" evidence="1">
    <location>
        <begin position="181"/>
        <end position="200"/>
    </location>
</feature>
<dbReference type="EMBL" id="SNRW01000376">
    <property type="protein sequence ID" value="KAA6401522.1"/>
    <property type="molecule type" value="Genomic_DNA"/>
</dbReference>
<comment type="caution">
    <text evidence="2">The sequence shown here is derived from an EMBL/GenBank/DDBJ whole genome shotgun (WGS) entry which is preliminary data.</text>
</comment>
<dbReference type="AlphaFoldDB" id="A0A5J4X424"/>
<organism evidence="2 3">
    <name type="scientific">Streblomastix strix</name>
    <dbReference type="NCBI Taxonomy" id="222440"/>
    <lineage>
        <taxon>Eukaryota</taxon>
        <taxon>Metamonada</taxon>
        <taxon>Preaxostyla</taxon>
        <taxon>Oxymonadida</taxon>
        <taxon>Streblomastigidae</taxon>
        <taxon>Streblomastix</taxon>
    </lineage>
</organism>
<evidence type="ECO:0000313" key="3">
    <source>
        <dbReference type="Proteomes" id="UP000324800"/>
    </source>
</evidence>
<proteinExistence type="predicted"/>
<dbReference type="Proteomes" id="UP000324800">
    <property type="component" value="Unassembled WGS sequence"/>
</dbReference>
<reference evidence="2 3" key="1">
    <citation type="submission" date="2019-03" db="EMBL/GenBank/DDBJ databases">
        <title>Single cell metagenomics reveals metabolic interactions within the superorganism composed of flagellate Streblomastix strix and complex community of Bacteroidetes bacteria on its surface.</title>
        <authorList>
            <person name="Treitli S.C."/>
            <person name="Kolisko M."/>
            <person name="Husnik F."/>
            <person name="Keeling P."/>
            <person name="Hampl V."/>
        </authorList>
    </citation>
    <scope>NUCLEOTIDE SEQUENCE [LARGE SCALE GENOMIC DNA]</scope>
    <source>
        <strain evidence="2">ST1C</strain>
    </source>
</reference>
<evidence type="ECO:0000256" key="1">
    <source>
        <dbReference type="SAM" id="MobiDB-lite"/>
    </source>
</evidence>
<sequence>MLGHRPFSLTTNNKSPLFIGIQQDLEIVWIRQKSTNNQVSRTPEEQQHQQQVASAQLLIEQYYDAKVADYDPTGKHPTKYEFEAMEDRIQATLGLKINKKGAVEKASDLDLKFEADVCQLAVDSQRASAAAIASPATNDAESATEWILTSHNLARVLAGKAQQRLEQTLASQLFQGQLRPDVFASDNQPSPQNQQSIQQSKQELIEAKLTLRFTKKNRKPKILRAKERKANDQHTLIQEEVQKEIKMPKYSMDLRKTSVPDRLMARLDQWDKIGGTQTIIRGAQPECISPAAPLFLHSQKQPHLFRGTLELEQEYMNQPERNQAVELSKKWIIYKFITQYSWFQVKTGDFK</sequence>
<accession>A0A5J4X424</accession>
<feature type="compositionally biased region" description="Low complexity" evidence="1">
    <location>
        <begin position="185"/>
        <end position="200"/>
    </location>
</feature>
<evidence type="ECO:0000313" key="2">
    <source>
        <dbReference type="EMBL" id="KAA6401522.1"/>
    </source>
</evidence>
<protein>
    <submittedName>
        <fullName evidence="2">Uncharacterized protein</fullName>
    </submittedName>
</protein>
<name>A0A5J4X424_9EUKA</name>
<gene>
    <name evidence="2" type="ORF">EZS28_002946</name>
</gene>